<evidence type="ECO:0000313" key="3">
    <source>
        <dbReference type="Proteomes" id="UP000179807"/>
    </source>
</evidence>
<keyword evidence="3" id="KW-1185">Reference proteome</keyword>
<keyword evidence="1" id="KW-0812">Transmembrane</keyword>
<keyword evidence="1" id="KW-0472">Membrane</keyword>
<accession>A0A1J4KVQ5</accession>
<feature type="transmembrane region" description="Helical" evidence="1">
    <location>
        <begin position="17"/>
        <end position="35"/>
    </location>
</feature>
<keyword evidence="1" id="KW-1133">Transmembrane helix</keyword>
<evidence type="ECO:0000313" key="2">
    <source>
        <dbReference type="EMBL" id="OHT15393.1"/>
    </source>
</evidence>
<name>A0A1J4KVQ5_9EUKA</name>
<organism evidence="2 3">
    <name type="scientific">Tritrichomonas foetus</name>
    <dbReference type="NCBI Taxonomy" id="1144522"/>
    <lineage>
        <taxon>Eukaryota</taxon>
        <taxon>Metamonada</taxon>
        <taxon>Parabasalia</taxon>
        <taxon>Tritrichomonadida</taxon>
        <taxon>Tritrichomonadidae</taxon>
        <taxon>Tritrichomonas</taxon>
    </lineage>
</organism>
<dbReference type="EMBL" id="MLAK01000229">
    <property type="protein sequence ID" value="OHT15393.1"/>
    <property type="molecule type" value="Genomic_DNA"/>
</dbReference>
<proteinExistence type="predicted"/>
<dbReference type="GeneID" id="94832342"/>
<protein>
    <submittedName>
        <fullName evidence="2">Uncharacterized protein</fullName>
    </submittedName>
</protein>
<dbReference type="RefSeq" id="XP_068368529.1">
    <property type="nucleotide sequence ID" value="XM_068497638.1"/>
</dbReference>
<reference evidence="2" key="1">
    <citation type="submission" date="2016-10" db="EMBL/GenBank/DDBJ databases">
        <authorList>
            <person name="Benchimol M."/>
            <person name="Almeida L.G."/>
            <person name="Vasconcelos A.T."/>
            <person name="Perreira-Neves A."/>
            <person name="Rosa I.A."/>
            <person name="Tasca T."/>
            <person name="Bogo M.R."/>
            <person name="de Souza W."/>
        </authorList>
    </citation>
    <scope>NUCLEOTIDE SEQUENCE [LARGE SCALE GENOMIC DNA]</scope>
    <source>
        <strain evidence="2">K</strain>
    </source>
</reference>
<dbReference type="AlphaFoldDB" id="A0A1J4KVQ5"/>
<sequence>MDDIHDPDSFLINPKGIFFPLALAIFIPTLLLFYADLGNPLPPYYPWFKTDDCNALKFESFDIDNGDLNLTFFADETYELPREYLPNIIKVEGASEFMNLTYLGSRATKRSQNGSFVNIIIPFQYISKFHFLITCLKDTKLAEFTENINEVSKSLKGASSSQQIGPKREKFANVCIEPTKNGYNLLFFSMMKGEHSPFMFGQNNNLFYQTQESRFNEFLEQRDLKANKGNFIFTPVVDEEEWQLILFDLPEIYNIKEWSEFHTFEILSPKQSKTSNLLSNRAYEVKYLACYSSLAVAQFNNNVQITDHSLINEVLTKNFTEFRSRYVVDYVEKNKVAISENLPEIKKIIEKVCPKCKVTTFDNQFNHLNAVTNKANILIGNHLTNLAHIAMMNEKTHVIDFSPKEFACNRFFKDFAKKFNINYHSIWENIDHHCQCNNFSTCYSVKHDASYLNQDINLEYVRKLFLNILK</sequence>
<dbReference type="VEuPathDB" id="TrichDB:TRFO_14151"/>
<comment type="caution">
    <text evidence="2">The sequence shown here is derived from an EMBL/GenBank/DDBJ whole genome shotgun (WGS) entry which is preliminary data.</text>
</comment>
<dbReference type="OrthoDB" id="10588846at2759"/>
<gene>
    <name evidence="2" type="ORF">TRFO_14151</name>
</gene>
<evidence type="ECO:0000256" key="1">
    <source>
        <dbReference type="SAM" id="Phobius"/>
    </source>
</evidence>
<dbReference type="Proteomes" id="UP000179807">
    <property type="component" value="Unassembled WGS sequence"/>
</dbReference>